<protein>
    <submittedName>
        <fullName evidence="1">Uncharacterized protein</fullName>
    </submittedName>
</protein>
<dbReference type="Proteomes" id="UP001162501">
    <property type="component" value="Chromosome 23"/>
</dbReference>
<sequence>MRVAPAIVLFCYTCSFREVSSSSATEAAPPALGGVAPFCRASERSPHPPRLGLTAHEPPMTLAAFGYFSNLGMK</sequence>
<organism evidence="1 2">
    <name type="scientific">Rangifer tarandus platyrhynchus</name>
    <name type="common">Svalbard reindeer</name>
    <dbReference type="NCBI Taxonomy" id="3082113"/>
    <lineage>
        <taxon>Eukaryota</taxon>
        <taxon>Metazoa</taxon>
        <taxon>Chordata</taxon>
        <taxon>Craniata</taxon>
        <taxon>Vertebrata</taxon>
        <taxon>Euteleostomi</taxon>
        <taxon>Mammalia</taxon>
        <taxon>Eutheria</taxon>
        <taxon>Laurasiatheria</taxon>
        <taxon>Artiodactyla</taxon>
        <taxon>Ruminantia</taxon>
        <taxon>Pecora</taxon>
        <taxon>Cervidae</taxon>
        <taxon>Odocoileinae</taxon>
        <taxon>Rangifer</taxon>
    </lineage>
</organism>
<proteinExistence type="predicted"/>
<dbReference type="EMBL" id="OX596107">
    <property type="protein sequence ID" value="CAN0182628.1"/>
    <property type="molecule type" value="Genomic_DNA"/>
</dbReference>
<evidence type="ECO:0000313" key="1">
    <source>
        <dbReference type="EMBL" id="CAN0182628.1"/>
    </source>
</evidence>
<evidence type="ECO:0000313" key="2">
    <source>
        <dbReference type="Proteomes" id="UP001162501"/>
    </source>
</evidence>
<accession>A0AC59Z303</accession>
<reference evidence="1" key="2">
    <citation type="submission" date="2025-03" db="EMBL/GenBank/DDBJ databases">
        <authorList>
            <consortium name="ELIXIR-Norway"/>
            <consortium name="Elixir Norway"/>
        </authorList>
    </citation>
    <scope>NUCLEOTIDE SEQUENCE</scope>
</reference>
<gene>
    <name evidence="1" type="ORF">MRATA1EN22A_LOCUS13278</name>
</gene>
<name>A0AC59Z303_RANTA</name>
<reference evidence="1" key="1">
    <citation type="submission" date="2023-05" db="EMBL/GenBank/DDBJ databases">
        <authorList>
            <consortium name="ELIXIR-Norway"/>
        </authorList>
    </citation>
    <scope>NUCLEOTIDE SEQUENCE</scope>
</reference>
<feature type="non-terminal residue" evidence="1">
    <location>
        <position position="74"/>
    </location>
</feature>